<evidence type="ECO:0000259" key="2">
    <source>
        <dbReference type="Pfam" id="PF12770"/>
    </source>
</evidence>
<comment type="caution">
    <text evidence="3">The sequence shown here is derived from an EMBL/GenBank/DDBJ whole genome shotgun (WGS) entry which is preliminary data.</text>
</comment>
<keyword evidence="4" id="KW-1185">Reference proteome</keyword>
<dbReference type="Pfam" id="PF12770">
    <property type="entry name" value="CHAT"/>
    <property type="match status" value="1"/>
</dbReference>
<dbReference type="SUPFAM" id="SSF48452">
    <property type="entry name" value="TPR-like"/>
    <property type="match status" value="2"/>
</dbReference>
<dbReference type="EMBL" id="CAXIXY010000008">
    <property type="protein sequence ID" value="CAL2093975.1"/>
    <property type="molecule type" value="Genomic_DNA"/>
</dbReference>
<name>A0ABP1EXI7_9FLAO</name>
<dbReference type="InterPro" id="IPR024983">
    <property type="entry name" value="CHAT_dom"/>
</dbReference>
<dbReference type="PANTHER" id="PTHR10098">
    <property type="entry name" value="RAPSYN-RELATED"/>
    <property type="match status" value="1"/>
</dbReference>
<evidence type="ECO:0000313" key="4">
    <source>
        <dbReference type="Proteomes" id="UP001497416"/>
    </source>
</evidence>
<keyword evidence="1" id="KW-1133">Transmembrane helix</keyword>
<keyword evidence="1" id="KW-0812">Transmembrane</keyword>
<evidence type="ECO:0000256" key="1">
    <source>
        <dbReference type="SAM" id="Phobius"/>
    </source>
</evidence>
<gene>
    <name evidence="3" type="ORF">T190607A01A_60054</name>
</gene>
<reference evidence="3 4" key="1">
    <citation type="submission" date="2024-05" db="EMBL/GenBank/DDBJ databases">
        <authorList>
            <person name="Duchaud E."/>
        </authorList>
    </citation>
    <scope>NUCLEOTIDE SEQUENCE [LARGE SCALE GENOMIC DNA]</scope>
    <source>
        <strain evidence="3">Ena-SAMPLE-TAB-13-05-2024-13:56:06:370-140302</strain>
    </source>
</reference>
<dbReference type="Gene3D" id="1.25.40.10">
    <property type="entry name" value="Tetratricopeptide repeat domain"/>
    <property type="match status" value="2"/>
</dbReference>
<proteinExistence type="predicted"/>
<sequence length="881" mass="101676">MQIHQSNKNIKSNHTALFIRGKVIFLFVLLYSFTNTYSQEVSKAFDSIVSLPGAYIEKLELYDKLLSSHKEKKDYKFLGNDAHELAKKIFKQDLDKAIYYNQIGLEAKSKVVPIDTCLLKTSYFNVGYYNKRKKAYKLAIEGYKKSLEFPDCRNFDRSSRRNIALSYSAIAEDFVSKEDYFYAAENYEKAIPYIDSTRLVLKINTHLNLGRVYKSLRGEKSGEKALENFFIAESFYDQLPKFKEEDKFGIYYTIAGQYLQNGKELDKASLYYDKALKLVDKVNNTEEIKRFYFNLGYSYKERNYKMAEKYCLKSLKYSDQNDPFRTRIFLGLGETSSLHGFYKESQNYYLKSLSQFLGKTFNNEPQTITKEELQKADNKELLLELFRTQMENWDRMLEKKNDESISQLIIRKAKQSDDLVSIMLRDDLSYNSKLLLRDLLSEVYILALEACYRTNNVEDAFYFIEKNKAILLIGKLKKQRNNVSKDSSTFITKSYFNNPNTIEIIKLKDVSLNENEVVINYIMAERLAGKIPDAYGIFLSDNKQQLFKIKETDKLTDKVKAFRLLLDKPFETENDKQTYFSLGNELFKLLIPKEVQGEISNKKITILGDHVINFIPFESLVPFRDQQQYLIEFNEIAYDYSLTFKKENKIIKTSASNDFLGIAPVDFFGKLISLNESEKEVSLGEDLYSGKILSGSKATIENFKEKAKDYRILHLATHANASDTINPWIAFRNAKLKSSQLDSIKINADLVVLSACNTSLGKLNRGEGVLSLARNFFASGAKTVIPSLWEVNDKATTNITSEFYKNLSNGKSKSEALRKAKLNYLNNNSDAEASPYYWASLIVIGNTSTIKPQFQFSLYIKIGLAIIIVIILFFTLKRFLK</sequence>
<accession>A0ABP1EXI7</accession>
<protein>
    <submittedName>
        <fullName evidence="3">CHAT domain-containing protein</fullName>
    </submittedName>
</protein>
<feature type="domain" description="CHAT" evidence="2">
    <location>
        <begin position="582"/>
        <end position="846"/>
    </location>
</feature>
<dbReference type="InterPro" id="IPR011990">
    <property type="entry name" value="TPR-like_helical_dom_sf"/>
</dbReference>
<evidence type="ECO:0000313" key="3">
    <source>
        <dbReference type="EMBL" id="CAL2093975.1"/>
    </source>
</evidence>
<dbReference type="Proteomes" id="UP001497416">
    <property type="component" value="Unassembled WGS sequence"/>
</dbReference>
<feature type="transmembrane region" description="Helical" evidence="1">
    <location>
        <begin position="856"/>
        <end position="876"/>
    </location>
</feature>
<dbReference type="RefSeq" id="WP_348713748.1">
    <property type="nucleotide sequence ID" value="NZ_CAXIXY010000008.1"/>
</dbReference>
<keyword evidence="1" id="KW-0472">Membrane</keyword>
<organism evidence="3 4">
    <name type="scientific">Tenacibaculum platacis</name>
    <dbReference type="NCBI Taxonomy" id="3137852"/>
    <lineage>
        <taxon>Bacteria</taxon>
        <taxon>Pseudomonadati</taxon>
        <taxon>Bacteroidota</taxon>
        <taxon>Flavobacteriia</taxon>
        <taxon>Flavobacteriales</taxon>
        <taxon>Flavobacteriaceae</taxon>
        <taxon>Tenacibaculum</taxon>
    </lineage>
</organism>